<dbReference type="InterPro" id="IPR014115">
    <property type="entry name" value="TrbI_Ftype"/>
</dbReference>
<dbReference type="EMBL" id="PYMJ01000078">
    <property type="protein sequence ID" value="PSU41766.1"/>
    <property type="molecule type" value="Genomic_DNA"/>
</dbReference>
<dbReference type="OrthoDB" id="6540494at2"/>
<keyword evidence="2" id="KW-1185">Reference proteome</keyword>
<accession>A0A2T3J5U2</accession>
<dbReference type="AlphaFoldDB" id="A0A2T3J5U2"/>
<gene>
    <name evidence="1" type="ORF">C9J12_29455</name>
</gene>
<dbReference type="Pfam" id="PF09677">
    <property type="entry name" value="TrbI_Ftype"/>
    <property type="match status" value="1"/>
</dbReference>
<dbReference type="Proteomes" id="UP000240987">
    <property type="component" value="Unassembled WGS sequence"/>
</dbReference>
<organism evidence="1 2">
    <name type="scientific">Photobacterium frigidiphilum</name>
    <dbReference type="NCBI Taxonomy" id="264736"/>
    <lineage>
        <taxon>Bacteria</taxon>
        <taxon>Pseudomonadati</taxon>
        <taxon>Pseudomonadota</taxon>
        <taxon>Gammaproteobacteria</taxon>
        <taxon>Vibrionales</taxon>
        <taxon>Vibrionaceae</taxon>
        <taxon>Photobacterium</taxon>
    </lineage>
</organism>
<comment type="caution">
    <text evidence="1">The sequence shown here is derived from an EMBL/GenBank/DDBJ whole genome shotgun (WGS) entry which is preliminary data.</text>
</comment>
<proteinExistence type="predicted"/>
<sequence>MTPLRTITLSVTLSLFISTAVTLLVIGPLNPTPSLVQMDMNATLTAFEKDIQQRDLNPAQQKGHIARFTTALDTVLRTYSRDNNVVIVVSPAVISGAPDITRIISQETVNVLTKKDNKP</sequence>
<name>A0A2T3J5U2_9GAMM</name>
<evidence type="ECO:0000313" key="2">
    <source>
        <dbReference type="Proteomes" id="UP000240987"/>
    </source>
</evidence>
<evidence type="ECO:0000313" key="1">
    <source>
        <dbReference type="EMBL" id="PSU41766.1"/>
    </source>
</evidence>
<reference evidence="1 2" key="1">
    <citation type="submission" date="2018-01" db="EMBL/GenBank/DDBJ databases">
        <title>Whole genome sequencing of Histamine producing bacteria.</title>
        <authorList>
            <person name="Butler K."/>
        </authorList>
    </citation>
    <scope>NUCLEOTIDE SEQUENCE [LARGE SCALE GENOMIC DNA]</scope>
    <source>
        <strain evidence="1 2">JCM 12947</strain>
    </source>
</reference>
<dbReference type="RefSeq" id="WP_107246943.1">
    <property type="nucleotide sequence ID" value="NZ_PYMJ01000078.1"/>
</dbReference>
<protein>
    <submittedName>
        <fullName evidence="1">Pilus assembly protein</fullName>
    </submittedName>
</protein>